<feature type="non-terminal residue" evidence="1">
    <location>
        <position position="1"/>
    </location>
</feature>
<sequence>HPQRLRAINGKTAARQRGIEQHDDGTVVRGRCGHAACGLPRQLRDVLGHDLRRQYLALQQRARRQLAGVDAGQAVGDRFLKFLHADRQGIGRPLGNVDVSAGRQRQGAADGQGGLLAVVHGQPEQQLEILAKLLEADHFSVGDLTRIHKARARLHELEHFARRNAC</sequence>
<accession>A0A699VHP8</accession>
<evidence type="ECO:0000313" key="1">
    <source>
        <dbReference type="EMBL" id="GFD35075.1"/>
    </source>
</evidence>
<name>A0A699VHP8_TANCI</name>
<reference evidence="1" key="1">
    <citation type="journal article" date="2019" name="Sci. Rep.">
        <title>Draft genome of Tanacetum cinerariifolium, the natural source of mosquito coil.</title>
        <authorList>
            <person name="Yamashiro T."/>
            <person name="Shiraishi A."/>
            <person name="Satake H."/>
            <person name="Nakayama K."/>
        </authorList>
    </citation>
    <scope>NUCLEOTIDE SEQUENCE</scope>
</reference>
<feature type="non-terminal residue" evidence="1">
    <location>
        <position position="166"/>
    </location>
</feature>
<proteinExistence type="predicted"/>
<comment type="caution">
    <text evidence="1">The sequence shown here is derived from an EMBL/GenBank/DDBJ whole genome shotgun (WGS) entry which is preliminary data.</text>
</comment>
<gene>
    <name evidence="1" type="ORF">Tci_907044</name>
</gene>
<protein>
    <submittedName>
        <fullName evidence="1">Uncharacterized protein</fullName>
    </submittedName>
</protein>
<organism evidence="1">
    <name type="scientific">Tanacetum cinerariifolium</name>
    <name type="common">Dalmatian daisy</name>
    <name type="synonym">Chrysanthemum cinerariifolium</name>
    <dbReference type="NCBI Taxonomy" id="118510"/>
    <lineage>
        <taxon>Eukaryota</taxon>
        <taxon>Viridiplantae</taxon>
        <taxon>Streptophyta</taxon>
        <taxon>Embryophyta</taxon>
        <taxon>Tracheophyta</taxon>
        <taxon>Spermatophyta</taxon>
        <taxon>Magnoliopsida</taxon>
        <taxon>eudicotyledons</taxon>
        <taxon>Gunneridae</taxon>
        <taxon>Pentapetalae</taxon>
        <taxon>asterids</taxon>
        <taxon>campanulids</taxon>
        <taxon>Asterales</taxon>
        <taxon>Asteraceae</taxon>
        <taxon>Asteroideae</taxon>
        <taxon>Anthemideae</taxon>
        <taxon>Anthemidinae</taxon>
        <taxon>Tanacetum</taxon>
    </lineage>
</organism>
<dbReference type="EMBL" id="BKCJ011454458">
    <property type="protein sequence ID" value="GFD35075.1"/>
    <property type="molecule type" value="Genomic_DNA"/>
</dbReference>
<dbReference type="AlphaFoldDB" id="A0A699VHP8"/>